<dbReference type="AlphaFoldDB" id="A0A674JDA9"/>
<dbReference type="GO" id="GO:0008270">
    <property type="term" value="F:zinc ion binding"/>
    <property type="evidence" value="ECO:0007669"/>
    <property type="project" value="InterPro"/>
</dbReference>
<evidence type="ECO:0000313" key="6">
    <source>
        <dbReference type="Proteomes" id="UP000472274"/>
    </source>
</evidence>
<dbReference type="GeneTree" id="ENSGT00940000161006"/>
<reference evidence="5" key="1">
    <citation type="submission" date="2025-08" db="UniProtKB">
        <authorList>
            <consortium name="Ensembl"/>
        </authorList>
    </citation>
    <scope>IDENTIFICATION</scope>
</reference>
<evidence type="ECO:0000256" key="2">
    <source>
        <dbReference type="ARBA" id="ARBA00022859"/>
    </source>
</evidence>
<protein>
    <recommendedName>
        <fullName evidence="7">Peptidoglycan recognition protein 1</fullName>
    </recommendedName>
</protein>
<dbReference type="GO" id="GO:0008745">
    <property type="term" value="F:N-acetylmuramoyl-L-alanine amidase activity"/>
    <property type="evidence" value="ECO:0007669"/>
    <property type="project" value="InterPro"/>
</dbReference>
<dbReference type="PANTHER" id="PTHR11022">
    <property type="entry name" value="PEPTIDOGLYCAN RECOGNITION PROTEIN"/>
    <property type="match status" value="1"/>
</dbReference>
<reference evidence="5" key="2">
    <citation type="submission" date="2025-09" db="UniProtKB">
        <authorList>
            <consortium name="Ensembl"/>
        </authorList>
    </citation>
    <scope>IDENTIFICATION</scope>
</reference>
<evidence type="ECO:0000313" key="5">
    <source>
        <dbReference type="Ensembl" id="ENSTMTP00000019285.1"/>
    </source>
</evidence>
<dbReference type="Pfam" id="PF01510">
    <property type="entry name" value="Amidase_2"/>
    <property type="match status" value="1"/>
</dbReference>
<dbReference type="InterPro" id="IPR006619">
    <property type="entry name" value="PGRP_domain_met/bac"/>
</dbReference>
<comment type="similarity">
    <text evidence="1">Belongs to the N-acetylmuramoyl-L-alanine amidase 2 family.</text>
</comment>
<keyword evidence="6" id="KW-1185">Reference proteome</keyword>
<dbReference type="InterPro" id="IPR002502">
    <property type="entry name" value="Amidase_domain"/>
</dbReference>
<dbReference type="InterPro" id="IPR015510">
    <property type="entry name" value="PGRP"/>
</dbReference>
<dbReference type="Proteomes" id="UP000472274">
    <property type="component" value="Unplaced"/>
</dbReference>
<organism evidence="5 6">
    <name type="scientific">Terrapene triunguis</name>
    <name type="common">Three-toed box turtle</name>
    <dbReference type="NCBI Taxonomy" id="2587831"/>
    <lineage>
        <taxon>Eukaryota</taxon>
        <taxon>Metazoa</taxon>
        <taxon>Chordata</taxon>
        <taxon>Craniata</taxon>
        <taxon>Vertebrata</taxon>
        <taxon>Euteleostomi</taxon>
        <taxon>Archelosauria</taxon>
        <taxon>Testudinata</taxon>
        <taxon>Testudines</taxon>
        <taxon>Cryptodira</taxon>
        <taxon>Durocryptodira</taxon>
        <taxon>Testudinoidea</taxon>
        <taxon>Emydidae</taxon>
        <taxon>Terrapene</taxon>
    </lineage>
</organism>
<name>A0A674JDA9_9SAUR</name>
<dbReference type="GO" id="GO:0009253">
    <property type="term" value="P:peptidoglycan catabolic process"/>
    <property type="evidence" value="ECO:0007669"/>
    <property type="project" value="InterPro"/>
</dbReference>
<dbReference type="FunFam" id="3.40.80.10:FF:000001">
    <property type="entry name" value="Peptidoglycan recognition protein 1"/>
    <property type="match status" value="1"/>
</dbReference>
<evidence type="ECO:0000259" key="4">
    <source>
        <dbReference type="SMART" id="SM00701"/>
    </source>
</evidence>
<evidence type="ECO:0000256" key="1">
    <source>
        <dbReference type="ARBA" id="ARBA00007553"/>
    </source>
</evidence>
<evidence type="ECO:0008006" key="7">
    <source>
        <dbReference type="Google" id="ProtNLM"/>
    </source>
</evidence>
<feature type="domain" description="N-acetylmuramoyl-L-alanine amidase" evidence="3">
    <location>
        <begin position="35"/>
        <end position="161"/>
    </location>
</feature>
<dbReference type="SMART" id="SM00644">
    <property type="entry name" value="Ami_2"/>
    <property type="match status" value="1"/>
</dbReference>
<dbReference type="Gene3D" id="3.40.80.10">
    <property type="entry name" value="Peptidoglycan recognition protein-like"/>
    <property type="match status" value="1"/>
</dbReference>
<evidence type="ECO:0000259" key="3">
    <source>
        <dbReference type="SMART" id="SM00644"/>
    </source>
</evidence>
<accession>A0A674JDA9</accession>
<dbReference type="PANTHER" id="PTHR11022:SF41">
    <property type="entry name" value="PEPTIDOGLYCAN-RECOGNITION PROTEIN LC-RELATED"/>
    <property type="match status" value="1"/>
</dbReference>
<sequence length="164" mass="17817">ALLPTAPAGQVLLVHLGPAPSCPTIVSRSQWRARTPRSRVPLKTPVPFVIIHHTAGNRCYTQASCSQQVRGIQNYHMGSNGWSDIGYNFLIGEDGRVYEGRGWSTVGAHARNWNSRSLGFSFLGTFTSTWESTGNVSGFSSRPPAPLLPFSTRLTRPAGPVFPP</sequence>
<dbReference type="CDD" id="cd06583">
    <property type="entry name" value="PGRP"/>
    <property type="match status" value="1"/>
</dbReference>
<dbReference type="Ensembl" id="ENSTMTT00000019966.1">
    <property type="protein sequence ID" value="ENSTMTP00000019285.1"/>
    <property type="gene ID" value="ENSTMTG00000014152.1"/>
</dbReference>
<dbReference type="SMART" id="SM00701">
    <property type="entry name" value="PGRP"/>
    <property type="match status" value="1"/>
</dbReference>
<keyword evidence="2" id="KW-0391">Immunity</keyword>
<dbReference type="SUPFAM" id="SSF55846">
    <property type="entry name" value="N-acetylmuramoyl-L-alanine amidase-like"/>
    <property type="match status" value="1"/>
</dbReference>
<proteinExistence type="inferred from homology"/>
<feature type="domain" description="Peptidoglycan recognition protein family" evidence="4">
    <location>
        <begin position="23"/>
        <end position="160"/>
    </location>
</feature>
<dbReference type="InParanoid" id="A0A674JDA9"/>
<dbReference type="InterPro" id="IPR036505">
    <property type="entry name" value="Amidase/PGRP_sf"/>
</dbReference>
<dbReference type="GO" id="GO:0002376">
    <property type="term" value="P:immune system process"/>
    <property type="evidence" value="ECO:0007669"/>
    <property type="project" value="UniProtKB-KW"/>
</dbReference>